<dbReference type="InterPro" id="IPR000843">
    <property type="entry name" value="HTH_LacI"/>
</dbReference>
<gene>
    <name evidence="5" type="ORF">OBE_14214</name>
</gene>
<dbReference type="GO" id="GO:0000976">
    <property type="term" value="F:transcription cis-regulatory region binding"/>
    <property type="evidence" value="ECO:0007669"/>
    <property type="project" value="TreeGrafter"/>
</dbReference>
<dbReference type="Gene3D" id="1.10.260.40">
    <property type="entry name" value="lambda repressor-like DNA-binding domains"/>
    <property type="match status" value="1"/>
</dbReference>
<organism evidence="5">
    <name type="scientific">human gut metagenome</name>
    <dbReference type="NCBI Taxonomy" id="408170"/>
    <lineage>
        <taxon>unclassified sequences</taxon>
        <taxon>metagenomes</taxon>
        <taxon>organismal metagenomes</taxon>
    </lineage>
</organism>
<keyword evidence="3" id="KW-0804">Transcription</keyword>
<dbReference type="AlphaFoldDB" id="K1S4C2"/>
<feature type="domain" description="HTH lacI-type" evidence="4">
    <location>
        <begin position="8"/>
        <end position="62"/>
    </location>
</feature>
<dbReference type="SUPFAM" id="SSF47413">
    <property type="entry name" value="lambda repressor-like DNA-binding domains"/>
    <property type="match status" value="1"/>
</dbReference>
<dbReference type="EMBL" id="AJWZ01009796">
    <property type="protein sequence ID" value="EKC50279.1"/>
    <property type="molecule type" value="Genomic_DNA"/>
</dbReference>
<dbReference type="InterPro" id="IPR010982">
    <property type="entry name" value="Lambda_DNA-bd_dom_sf"/>
</dbReference>
<keyword evidence="2" id="KW-0238">DNA-binding</keyword>
<dbReference type="PROSITE" id="PS50932">
    <property type="entry name" value="HTH_LACI_2"/>
    <property type="match status" value="1"/>
</dbReference>
<dbReference type="PANTHER" id="PTHR30146">
    <property type="entry name" value="LACI-RELATED TRANSCRIPTIONAL REPRESSOR"/>
    <property type="match status" value="1"/>
</dbReference>
<dbReference type="Gene3D" id="3.40.50.2300">
    <property type="match status" value="1"/>
</dbReference>
<evidence type="ECO:0000313" key="5">
    <source>
        <dbReference type="EMBL" id="EKC50279.1"/>
    </source>
</evidence>
<protein>
    <submittedName>
        <fullName evidence="5">LacI family transcriptional regulator</fullName>
    </submittedName>
</protein>
<dbReference type="PANTHER" id="PTHR30146:SF109">
    <property type="entry name" value="HTH-TYPE TRANSCRIPTIONAL REGULATOR GALS"/>
    <property type="match status" value="1"/>
</dbReference>
<evidence type="ECO:0000256" key="1">
    <source>
        <dbReference type="ARBA" id="ARBA00023015"/>
    </source>
</evidence>
<accession>K1S4C2</accession>
<dbReference type="GO" id="GO:0003700">
    <property type="term" value="F:DNA-binding transcription factor activity"/>
    <property type="evidence" value="ECO:0007669"/>
    <property type="project" value="TreeGrafter"/>
</dbReference>
<proteinExistence type="predicted"/>
<dbReference type="Pfam" id="PF00356">
    <property type="entry name" value="LacI"/>
    <property type="match status" value="1"/>
</dbReference>
<dbReference type="SMART" id="SM00354">
    <property type="entry name" value="HTH_LACI"/>
    <property type="match status" value="1"/>
</dbReference>
<name>K1S4C2_9ZZZZ</name>
<keyword evidence="1" id="KW-0805">Transcription regulation</keyword>
<evidence type="ECO:0000256" key="2">
    <source>
        <dbReference type="ARBA" id="ARBA00023125"/>
    </source>
</evidence>
<sequence length="121" mass="13501">MEQEKDMASLKDISKICGVSVATVSKALNDHKDIGEETKATIKRVAKEMGYSPNLSARALKTNRTYGIGVLFADEARSGLTHDYFSSVLDSFKRTAEKSGYDITFINSCKNRPDRMSYLEH</sequence>
<evidence type="ECO:0000259" key="4">
    <source>
        <dbReference type="PROSITE" id="PS50932"/>
    </source>
</evidence>
<feature type="non-terminal residue" evidence="5">
    <location>
        <position position="121"/>
    </location>
</feature>
<evidence type="ECO:0000256" key="3">
    <source>
        <dbReference type="ARBA" id="ARBA00023163"/>
    </source>
</evidence>
<dbReference type="CDD" id="cd01392">
    <property type="entry name" value="HTH_LacI"/>
    <property type="match status" value="1"/>
</dbReference>
<reference evidence="5" key="1">
    <citation type="journal article" date="2013" name="Environ. Microbiol.">
        <title>Microbiota from the distal guts of lean and obese adolescents exhibit partial functional redundancy besides clear differences in community structure.</title>
        <authorList>
            <person name="Ferrer M."/>
            <person name="Ruiz A."/>
            <person name="Lanza F."/>
            <person name="Haange S.B."/>
            <person name="Oberbach A."/>
            <person name="Till H."/>
            <person name="Bargiela R."/>
            <person name="Campoy C."/>
            <person name="Segura M.T."/>
            <person name="Richter M."/>
            <person name="von Bergen M."/>
            <person name="Seifert J."/>
            <person name="Suarez A."/>
        </authorList>
    </citation>
    <scope>NUCLEOTIDE SEQUENCE</scope>
</reference>
<comment type="caution">
    <text evidence="5">The sequence shown here is derived from an EMBL/GenBank/DDBJ whole genome shotgun (WGS) entry which is preliminary data.</text>
</comment>